<dbReference type="OrthoDB" id="9784811at2"/>
<organism evidence="3 4">
    <name type="scientific">Stella humosa</name>
    <dbReference type="NCBI Taxonomy" id="94"/>
    <lineage>
        <taxon>Bacteria</taxon>
        <taxon>Pseudomonadati</taxon>
        <taxon>Pseudomonadota</taxon>
        <taxon>Alphaproteobacteria</taxon>
        <taxon>Rhodospirillales</taxon>
        <taxon>Stellaceae</taxon>
        <taxon>Stella</taxon>
    </lineage>
</organism>
<evidence type="ECO:0000313" key="3">
    <source>
        <dbReference type="EMBL" id="ROQ01631.1"/>
    </source>
</evidence>
<evidence type="ECO:0000313" key="4">
    <source>
        <dbReference type="Proteomes" id="UP000278222"/>
    </source>
</evidence>
<dbReference type="EMBL" id="RJKX01000011">
    <property type="protein sequence ID" value="ROQ01631.1"/>
    <property type="molecule type" value="Genomic_DNA"/>
</dbReference>
<reference evidence="3 4" key="1">
    <citation type="submission" date="2018-11" db="EMBL/GenBank/DDBJ databases">
        <title>Genomic Encyclopedia of Type Strains, Phase IV (KMG-IV): sequencing the most valuable type-strain genomes for metagenomic binning, comparative biology and taxonomic classification.</title>
        <authorList>
            <person name="Goeker M."/>
        </authorList>
    </citation>
    <scope>NUCLEOTIDE SEQUENCE [LARGE SCALE GENOMIC DNA]</scope>
    <source>
        <strain evidence="3 4">DSM 5900</strain>
    </source>
</reference>
<dbReference type="PANTHER" id="PTHR30105:SF2">
    <property type="entry name" value="DIVERGENT POLYSACCHARIDE DEACETYLASE SUPERFAMILY"/>
    <property type="match status" value="1"/>
</dbReference>
<dbReference type="InterPro" id="IPR006837">
    <property type="entry name" value="Divergent_DAC"/>
</dbReference>
<dbReference type="GO" id="GO:0005975">
    <property type="term" value="P:carbohydrate metabolic process"/>
    <property type="evidence" value="ECO:0007669"/>
    <property type="project" value="InterPro"/>
</dbReference>
<keyword evidence="2" id="KW-0472">Membrane</keyword>
<dbReference type="PANTHER" id="PTHR30105">
    <property type="entry name" value="UNCHARACTERIZED YIBQ-RELATED"/>
    <property type="match status" value="1"/>
</dbReference>
<feature type="compositionally biased region" description="Pro residues" evidence="1">
    <location>
        <begin position="83"/>
        <end position="106"/>
    </location>
</feature>
<evidence type="ECO:0000256" key="2">
    <source>
        <dbReference type="SAM" id="Phobius"/>
    </source>
</evidence>
<sequence length="372" mass="38994">MSNRPRKRRKAVGGRPGTTTAILIGVGLGMVASVAGMLGWLAWNERGEEDRAAFEAPAPENPPALQVETAAAPPSSVVAEEAGPPPAPAVAPPPAVVTPHAAPTPPKTDRAAVLAALPAPAPRPPLHGTPAWRRNAVAVAPAAPGHPRIAIVIDDLGPNLRGSQAVISLPGPLTLAFLPYADVSRMVEAARRAGHEILVHMPMEPMAAGVDPGPGALKVVQPKDELRRRIDDGVSRFPGHVGLNNHMGSRFTADPRAMAVLMDEIAGRGLLFLDSRTTVDTVAEALARARSVPFVSRDVFLDNDQSADKVVHQLAETERVARRKGYAVAIGHPHAATRAALAAWLPQAAGRGFQIVPISSLARVAPTEQARH</sequence>
<dbReference type="RefSeq" id="WP_123688371.1">
    <property type="nucleotide sequence ID" value="NZ_AP019700.1"/>
</dbReference>
<protein>
    <recommendedName>
        <fullName evidence="5">Divergent polysaccharide deacetylase family protein</fullName>
    </recommendedName>
</protein>
<keyword evidence="2" id="KW-1133">Transmembrane helix</keyword>
<name>A0A3N1MD32_9PROT</name>
<dbReference type="SUPFAM" id="SSF88713">
    <property type="entry name" value="Glycoside hydrolase/deacetylase"/>
    <property type="match status" value="1"/>
</dbReference>
<comment type="caution">
    <text evidence="3">The sequence shown here is derived from an EMBL/GenBank/DDBJ whole genome shotgun (WGS) entry which is preliminary data.</text>
</comment>
<dbReference type="Proteomes" id="UP000278222">
    <property type="component" value="Unassembled WGS sequence"/>
</dbReference>
<proteinExistence type="predicted"/>
<dbReference type="Gene3D" id="3.20.20.370">
    <property type="entry name" value="Glycoside hydrolase/deacetylase"/>
    <property type="match status" value="1"/>
</dbReference>
<keyword evidence="4" id="KW-1185">Reference proteome</keyword>
<dbReference type="Pfam" id="PF04748">
    <property type="entry name" value="Polysacc_deac_2"/>
    <property type="match status" value="1"/>
</dbReference>
<dbReference type="InterPro" id="IPR011330">
    <property type="entry name" value="Glyco_hydro/deAcase_b/a-brl"/>
</dbReference>
<accession>A0A3N1MD32</accession>
<feature type="region of interest" description="Disordered" evidence="1">
    <location>
        <begin position="68"/>
        <end position="107"/>
    </location>
</feature>
<evidence type="ECO:0000256" key="1">
    <source>
        <dbReference type="SAM" id="MobiDB-lite"/>
    </source>
</evidence>
<dbReference type="CDD" id="cd10936">
    <property type="entry name" value="CE4_DAC2"/>
    <property type="match status" value="1"/>
</dbReference>
<feature type="transmembrane region" description="Helical" evidence="2">
    <location>
        <begin position="21"/>
        <end position="43"/>
    </location>
</feature>
<evidence type="ECO:0008006" key="5">
    <source>
        <dbReference type="Google" id="ProtNLM"/>
    </source>
</evidence>
<gene>
    <name evidence="3" type="ORF">EDC65_0813</name>
</gene>
<keyword evidence="2" id="KW-0812">Transmembrane</keyword>
<dbReference type="AlphaFoldDB" id="A0A3N1MD32"/>